<name>A0AAV4GEK9_9GAST</name>
<evidence type="ECO:0000313" key="3">
    <source>
        <dbReference type="Proteomes" id="UP000762676"/>
    </source>
</evidence>
<dbReference type="Proteomes" id="UP000762676">
    <property type="component" value="Unassembled WGS sequence"/>
</dbReference>
<evidence type="ECO:0000313" key="2">
    <source>
        <dbReference type="EMBL" id="GFR83433.1"/>
    </source>
</evidence>
<dbReference type="AlphaFoldDB" id="A0AAV4GEK9"/>
<feature type="non-terminal residue" evidence="2">
    <location>
        <position position="1"/>
    </location>
</feature>
<evidence type="ECO:0000256" key="1">
    <source>
        <dbReference type="SAM" id="SignalP"/>
    </source>
</evidence>
<organism evidence="2 3">
    <name type="scientific">Elysia marginata</name>
    <dbReference type="NCBI Taxonomy" id="1093978"/>
    <lineage>
        <taxon>Eukaryota</taxon>
        <taxon>Metazoa</taxon>
        <taxon>Spiralia</taxon>
        <taxon>Lophotrochozoa</taxon>
        <taxon>Mollusca</taxon>
        <taxon>Gastropoda</taxon>
        <taxon>Heterobranchia</taxon>
        <taxon>Euthyneura</taxon>
        <taxon>Panpulmonata</taxon>
        <taxon>Sacoglossa</taxon>
        <taxon>Placobranchoidea</taxon>
        <taxon>Plakobranchidae</taxon>
        <taxon>Elysia</taxon>
    </lineage>
</organism>
<accession>A0AAV4GEK9</accession>
<reference evidence="2 3" key="1">
    <citation type="journal article" date="2021" name="Elife">
        <title>Chloroplast acquisition without the gene transfer in kleptoplastic sea slugs, Plakobranchus ocellatus.</title>
        <authorList>
            <person name="Maeda T."/>
            <person name="Takahashi S."/>
            <person name="Yoshida T."/>
            <person name="Shimamura S."/>
            <person name="Takaki Y."/>
            <person name="Nagai Y."/>
            <person name="Toyoda A."/>
            <person name="Suzuki Y."/>
            <person name="Arimoto A."/>
            <person name="Ishii H."/>
            <person name="Satoh N."/>
            <person name="Nishiyama T."/>
            <person name="Hasebe M."/>
            <person name="Maruyama T."/>
            <person name="Minagawa J."/>
            <person name="Obokata J."/>
            <person name="Shigenobu S."/>
        </authorList>
    </citation>
    <scope>NUCLEOTIDE SEQUENCE [LARGE SCALE GENOMIC DNA]</scope>
</reference>
<comment type="caution">
    <text evidence="2">The sequence shown here is derived from an EMBL/GenBank/DDBJ whole genome shotgun (WGS) entry which is preliminary data.</text>
</comment>
<evidence type="ECO:0008006" key="4">
    <source>
        <dbReference type="Google" id="ProtNLM"/>
    </source>
</evidence>
<keyword evidence="3" id="KW-1185">Reference proteome</keyword>
<keyword evidence="1" id="KW-0732">Signal</keyword>
<feature type="chain" id="PRO_5043618550" description="Carbohydrate ABC transporter permease" evidence="1">
    <location>
        <begin position="24"/>
        <end position="57"/>
    </location>
</feature>
<feature type="signal peptide" evidence="1">
    <location>
        <begin position="1"/>
        <end position="23"/>
    </location>
</feature>
<sequence>IMAGLPMNVISLLVLNIMMNSWAVPVYQLDVLEQAFRSPANLTLLSATAGPTASTAS</sequence>
<dbReference type="EMBL" id="BMAT01012006">
    <property type="protein sequence ID" value="GFR83433.1"/>
    <property type="molecule type" value="Genomic_DNA"/>
</dbReference>
<gene>
    <name evidence="2" type="ORF">ElyMa_005974800</name>
</gene>
<protein>
    <recommendedName>
        <fullName evidence="4">Carbohydrate ABC transporter permease</fullName>
    </recommendedName>
</protein>
<proteinExistence type="predicted"/>